<evidence type="ECO:0000313" key="8">
    <source>
        <dbReference type="EMBL" id="KAG4411073.1"/>
    </source>
</evidence>
<dbReference type="Pfam" id="PF22725">
    <property type="entry name" value="GFO_IDH_MocA_C3"/>
    <property type="match status" value="1"/>
</dbReference>
<dbReference type="EMBL" id="JAFJYH010000527">
    <property type="protein sequence ID" value="KAG4411073.1"/>
    <property type="molecule type" value="Genomic_DNA"/>
</dbReference>
<dbReference type="GO" id="GO:0047837">
    <property type="term" value="F:D-xylose 1-dehydrogenase (NADP+) activity"/>
    <property type="evidence" value="ECO:0007669"/>
    <property type="project" value="UniProtKB-EC"/>
</dbReference>
<organism evidence="8 9">
    <name type="scientific">Cadophora malorum</name>
    <dbReference type="NCBI Taxonomy" id="108018"/>
    <lineage>
        <taxon>Eukaryota</taxon>
        <taxon>Fungi</taxon>
        <taxon>Dikarya</taxon>
        <taxon>Ascomycota</taxon>
        <taxon>Pezizomycotina</taxon>
        <taxon>Leotiomycetes</taxon>
        <taxon>Helotiales</taxon>
        <taxon>Ploettnerulaceae</taxon>
        <taxon>Cadophora</taxon>
    </lineage>
</organism>
<dbReference type="OrthoDB" id="2129491at2759"/>
<comment type="caution">
    <text evidence="8">The sequence shown here is derived from an EMBL/GenBank/DDBJ whole genome shotgun (WGS) entry which is preliminary data.</text>
</comment>
<dbReference type="InterPro" id="IPR055170">
    <property type="entry name" value="GFO_IDH_MocA-like_dom"/>
</dbReference>
<dbReference type="EC" id="1.1.1.179" evidence="3"/>
<evidence type="ECO:0000259" key="7">
    <source>
        <dbReference type="Pfam" id="PF22725"/>
    </source>
</evidence>
<dbReference type="InterPro" id="IPR050984">
    <property type="entry name" value="Gfo/Idh/MocA_domain"/>
</dbReference>
<dbReference type="InterPro" id="IPR000683">
    <property type="entry name" value="Gfo/Idh/MocA-like_OxRdtase_N"/>
</dbReference>
<evidence type="ECO:0000313" key="9">
    <source>
        <dbReference type="Proteomes" id="UP000664132"/>
    </source>
</evidence>
<proteinExistence type="inferred from homology"/>
<sequence>MGSVDTAIPALRWGIIGTGWISTMFVKDLLASTSGSANHTLAALGSSSLDKGNAFVEKLWQSAPEKPRPVVYSDYHDVYNDKNVDIVYIGTPHSLHKMNCLDAISAGKHVLCEKPFTINAKETQEIIDAARAKGVFVMEAVWTRFSPLFQALRSEIIEKRSIGDVERFFMDFGNYMPLDDLPASSRLKDPTLGAGALLDIGIYTLTYASLIMGDFNVGNAHPKLSRVISSLSISHGIDESNVIVLEYPANSSSGKCRAKTAILSSTFRYRTSEDFARIEGSNGTITIFGPAGSLPGGFRTVVGPQPVFGEKDTREVRTYTVERPEGTLGFFWEADAVAHDVANGRTENAIMPLDESLRIMRLMDDIRRDGGLVYPQDRV</sequence>
<comment type="similarity">
    <text evidence="1">Belongs to the Gfo/Idh/MocA family.</text>
</comment>
<dbReference type="Gene3D" id="3.30.360.10">
    <property type="entry name" value="Dihydrodipicolinate Reductase, domain 2"/>
    <property type="match status" value="1"/>
</dbReference>
<dbReference type="AlphaFoldDB" id="A0A8H7W3L7"/>
<feature type="domain" description="GFO/IDH/MocA-like oxidoreductase" evidence="7">
    <location>
        <begin position="155"/>
        <end position="285"/>
    </location>
</feature>
<comment type="catalytic activity">
    <reaction evidence="5">
        <text>D-xylose + NADP(+) = D-xylono-1,5-lactone + NADPH + H(+)</text>
        <dbReference type="Rhea" id="RHEA:22000"/>
        <dbReference type="ChEBI" id="CHEBI:15378"/>
        <dbReference type="ChEBI" id="CHEBI:15867"/>
        <dbReference type="ChEBI" id="CHEBI:53455"/>
        <dbReference type="ChEBI" id="CHEBI:57783"/>
        <dbReference type="ChEBI" id="CHEBI:58349"/>
        <dbReference type="EC" id="1.1.1.179"/>
    </reaction>
</comment>
<accession>A0A8H7W3L7</accession>
<dbReference type="PANTHER" id="PTHR22604:SF105">
    <property type="entry name" value="TRANS-1,2-DIHYDROBENZENE-1,2-DIOL DEHYDROGENASE"/>
    <property type="match status" value="1"/>
</dbReference>
<dbReference type="PANTHER" id="PTHR22604">
    <property type="entry name" value="OXIDOREDUCTASES"/>
    <property type="match status" value="1"/>
</dbReference>
<evidence type="ECO:0000256" key="3">
    <source>
        <dbReference type="ARBA" id="ARBA00038984"/>
    </source>
</evidence>
<dbReference type="Pfam" id="PF01408">
    <property type="entry name" value="GFO_IDH_MocA"/>
    <property type="match status" value="1"/>
</dbReference>
<name>A0A8H7W3L7_9HELO</name>
<keyword evidence="2" id="KW-0560">Oxidoreductase</keyword>
<dbReference type="SUPFAM" id="SSF51735">
    <property type="entry name" value="NAD(P)-binding Rossmann-fold domains"/>
    <property type="match status" value="1"/>
</dbReference>
<dbReference type="Proteomes" id="UP000664132">
    <property type="component" value="Unassembled WGS sequence"/>
</dbReference>
<protein>
    <recommendedName>
        <fullName evidence="3">D-xylose 1-dehydrogenase (NADP(+), D-xylono-1,5-lactone-forming)</fullName>
        <ecNumber evidence="3">1.1.1.179</ecNumber>
    </recommendedName>
    <alternativeName>
        <fullName evidence="4">D-xylose-NADP dehydrogenase</fullName>
    </alternativeName>
</protein>
<dbReference type="Gene3D" id="3.40.50.720">
    <property type="entry name" value="NAD(P)-binding Rossmann-like Domain"/>
    <property type="match status" value="1"/>
</dbReference>
<dbReference type="GO" id="GO:0000166">
    <property type="term" value="F:nucleotide binding"/>
    <property type="evidence" value="ECO:0007669"/>
    <property type="project" value="InterPro"/>
</dbReference>
<dbReference type="InterPro" id="IPR036291">
    <property type="entry name" value="NAD(P)-bd_dom_sf"/>
</dbReference>
<evidence type="ECO:0000256" key="1">
    <source>
        <dbReference type="ARBA" id="ARBA00010928"/>
    </source>
</evidence>
<keyword evidence="9" id="KW-1185">Reference proteome</keyword>
<evidence type="ECO:0000259" key="6">
    <source>
        <dbReference type="Pfam" id="PF01408"/>
    </source>
</evidence>
<dbReference type="SUPFAM" id="SSF55347">
    <property type="entry name" value="Glyceraldehyde-3-phosphate dehydrogenase-like, C-terminal domain"/>
    <property type="match status" value="1"/>
</dbReference>
<evidence type="ECO:0000256" key="4">
    <source>
        <dbReference type="ARBA" id="ARBA00042988"/>
    </source>
</evidence>
<reference evidence="8" key="1">
    <citation type="submission" date="2021-02" db="EMBL/GenBank/DDBJ databases">
        <title>Genome sequence Cadophora malorum strain M34.</title>
        <authorList>
            <person name="Stefanovic E."/>
            <person name="Vu D."/>
            <person name="Scully C."/>
            <person name="Dijksterhuis J."/>
            <person name="Roader J."/>
            <person name="Houbraken J."/>
        </authorList>
    </citation>
    <scope>NUCLEOTIDE SEQUENCE</scope>
    <source>
        <strain evidence="8">M34</strain>
    </source>
</reference>
<evidence type="ECO:0000256" key="5">
    <source>
        <dbReference type="ARBA" id="ARBA00049233"/>
    </source>
</evidence>
<feature type="domain" description="Gfo/Idh/MocA-like oxidoreductase N-terminal" evidence="6">
    <location>
        <begin position="11"/>
        <end position="139"/>
    </location>
</feature>
<evidence type="ECO:0000256" key="2">
    <source>
        <dbReference type="ARBA" id="ARBA00023002"/>
    </source>
</evidence>
<gene>
    <name evidence="8" type="ORF">IFR04_015794</name>
</gene>